<gene>
    <name evidence="2" type="ORF">NP511_17860</name>
</gene>
<dbReference type="Proteomes" id="UP001224926">
    <property type="component" value="Chromosome"/>
</dbReference>
<keyword evidence="3" id="KW-1185">Reference proteome</keyword>
<accession>A0AAF0PB09</accession>
<evidence type="ECO:0000256" key="1">
    <source>
        <dbReference type="SAM" id="Phobius"/>
    </source>
</evidence>
<evidence type="ECO:0000313" key="3">
    <source>
        <dbReference type="Proteomes" id="UP001224926"/>
    </source>
</evidence>
<reference evidence="2 3" key="1">
    <citation type="submission" date="2022-07" db="EMBL/GenBank/DDBJ databases">
        <title>Two temperate virus in Haloterrigena jeotgali A29.</title>
        <authorList>
            <person name="Deng X."/>
        </authorList>
    </citation>
    <scope>NUCLEOTIDE SEQUENCE [LARGE SCALE GENOMIC DNA]</scope>
    <source>
        <strain evidence="2 3">A29</strain>
    </source>
</reference>
<name>A0AAF0PB09_9EURY</name>
<proteinExistence type="predicted"/>
<protein>
    <submittedName>
        <fullName evidence="2">Uncharacterized protein</fullName>
    </submittedName>
</protein>
<sequence>MRKLVLIAVLMLSLAAGGMPVAGASPDAATSDTVVVAVGEADSSLLAANTIASANDYTVVQADADGLDVQAVQTLSERVDNGDLDEAIVVGNDLDSAATDLETLGIDVTTEIEAAEDRHLLYESAMEWESADSVVLTSKVDSDRATVSAALANDDLGPVLEQSIGIDDIQSALDSLEAQTVYVTPGVSDSTIGELEANYTVDEATLNGSPQAVASDLAHDTEHVAVTSPTLVHHVSQVGSGENTSLLVTETDDLGSAVTDTLDAWENTTKVYSTNNPVDVQSHTNASVTSIAEFTDLRTGLLVSHEYGVLVSDVEDQGNGNFEVAIRNIGFGTVPELNDNSVTATWSGENIESDPSGEWDDGEYVVQYSEPMEPGETWTVDLSADEVDNQAHPTLDYHIETSDGGLLSSDSSVDLPGISFLGEWWHVALVCAALALTVVGIGYTAWATGRNS</sequence>
<keyword evidence="1" id="KW-0812">Transmembrane</keyword>
<keyword evidence="1" id="KW-0472">Membrane</keyword>
<feature type="transmembrane region" description="Helical" evidence="1">
    <location>
        <begin position="424"/>
        <end position="446"/>
    </location>
</feature>
<keyword evidence="1" id="KW-1133">Transmembrane helix</keyword>
<dbReference type="EMBL" id="CP101873">
    <property type="protein sequence ID" value="WMT07241.1"/>
    <property type="molecule type" value="Genomic_DNA"/>
</dbReference>
<organism evidence="2 3">
    <name type="scientific">Natrinema thermotolerans</name>
    <dbReference type="NCBI Taxonomy" id="121872"/>
    <lineage>
        <taxon>Archaea</taxon>
        <taxon>Methanobacteriati</taxon>
        <taxon>Methanobacteriota</taxon>
        <taxon>Stenosarchaea group</taxon>
        <taxon>Halobacteria</taxon>
        <taxon>Halobacteriales</taxon>
        <taxon>Natrialbaceae</taxon>
        <taxon>Natrinema</taxon>
    </lineage>
</organism>
<dbReference type="GeneID" id="84215847"/>
<dbReference type="RefSeq" id="WP_308986945.1">
    <property type="nucleotide sequence ID" value="NZ_CP101873.1"/>
</dbReference>
<evidence type="ECO:0000313" key="2">
    <source>
        <dbReference type="EMBL" id="WMT07241.1"/>
    </source>
</evidence>
<dbReference type="AlphaFoldDB" id="A0AAF0PB09"/>